<proteinExistence type="inferred from homology"/>
<organism evidence="2 3">
    <name type="scientific">Penicillium brasilianum</name>
    <dbReference type="NCBI Taxonomy" id="104259"/>
    <lineage>
        <taxon>Eukaryota</taxon>
        <taxon>Fungi</taxon>
        <taxon>Dikarya</taxon>
        <taxon>Ascomycota</taxon>
        <taxon>Pezizomycotina</taxon>
        <taxon>Eurotiomycetes</taxon>
        <taxon>Eurotiomycetidae</taxon>
        <taxon>Eurotiales</taxon>
        <taxon>Aspergillaceae</taxon>
        <taxon>Penicillium</taxon>
    </lineage>
</organism>
<gene>
    <name evidence="2" type="ORF">PEBR_38421</name>
</gene>
<accession>A0A1S9RBZ8</accession>
<evidence type="ECO:0000313" key="3">
    <source>
        <dbReference type="Proteomes" id="UP000190744"/>
    </source>
</evidence>
<dbReference type="Proteomes" id="UP000190744">
    <property type="component" value="Unassembled WGS sequence"/>
</dbReference>
<evidence type="ECO:0000313" key="2">
    <source>
        <dbReference type="EMBL" id="OOQ83049.1"/>
    </source>
</evidence>
<dbReference type="GO" id="GO:0019836">
    <property type="term" value="P:symbiont-mediated hemolysis of host erythrocyte"/>
    <property type="evidence" value="ECO:0007669"/>
    <property type="project" value="InterPro"/>
</dbReference>
<comment type="caution">
    <text evidence="2">The sequence shown here is derived from an EMBL/GenBank/DDBJ whole genome shotgun (WGS) entry which is preliminary data.</text>
</comment>
<reference evidence="3" key="1">
    <citation type="submission" date="2015-09" db="EMBL/GenBank/DDBJ databases">
        <authorList>
            <person name="Fill T.P."/>
            <person name="Baretta J.F."/>
            <person name="de Almeida L.G."/>
            <person name="Rocha M."/>
            <person name="de Souza D.H."/>
            <person name="Malavazi I."/>
            <person name="Cerdeira L.T."/>
            <person name="Hong H."/>
            <person name="Samborskyy M."/>
            <person name="de Vasconcelos A.T."/>
            <person name="Leadlay P."/>
            <person name="Rodrigues-Filho E."/>
        </authorList>
    </citation>
    <scope>NUCLEOTIDE SEQUENCE [LARGE SCALE GENOMIC DNA]</scope>
    <source>
        <strain evidence="3">LaBioMMi 136</strain>
    </source>
</reference>
<sequence>MCDQATQRLCLTIHNNLHEGDITLKNLISLSGQPYEKGKSLRLLSTEDVENIRIQPGESKLIGFCGSATLALGIEGMLDLHFGDKNRITSLYWNGPKDRLDNQFHVSSTDHEHFTVTASIPPDEGVLGDVSVDVRRSLES</sequence>
<dbReference type="AlphaFoldDB" id="A0A1S9RBZ8"/>
<dbReference type="Gene3D" id="2.60.270.50">
    <property type="match status" value="1"/>
</dbReference>
<protein>
    <submittedName>
        <fullName evidence="2">Uncharacterized protein</fullName>
    </submittedName>
</protein>
<dbReference type="InterPro" id="IPR009413">
    <property type="entry name" value="Aegerolysin-typ"/>
</dbReference>
<dbReference type="EMBL" id="LJBN01000205">
    <property type="protein sequence ID" value="OOQ83049.1"/>
    <property type="molecule type" value="Genomic_DNA"/>
</dbReference>
<dbReference type="Pfam" id="PF06355">
    <property type="entry name" value="Aegerolysin"/>
    <property type="match status" value="1"/>
</dbReference>
<evidence type="ECO:0000256" key="1">
    <source>
        <dbReference type="ARBA" id="ARBA00010795"/>
    </source>
</evidence>
<name>A0A1S9RBZ8_PENBI</name>
<comment type="similarity">
    <text evidence="1">Belongs to the aegerolysin family.</text>
</comment>